<protein>
    <recommendedName>
        <fullName evidence="1">glutathione gamma-glutamylcysteinyltransferase</fullName>
        <ecNumber evidence="1">2.3.2.15</ecNumber>
    </recommendedName>
</protein>
<evidence type="ECO:0000259" key="6">
    <source>
        <dbReference type="PROSITE" id="PS51443"/>
    </source>
</evidence>
<name>A0ABR2W1G1_9FUNG</name>
<evidence type="ECO:0000313" key="8">
    <source>
        <dbReference type="Proteomes" id="UP001479436"/>
    </source>
</evidence>
<evidence type="ECO:0000256" key="3">
    <source>
        <dbReference type="ARBA" id="ARBA00022679"/>
    </source>
</evidence>
<dbReference type="Proteomes" id="UP001479436">
    <property type="component" value="Unassembled WGS sequence"/>
</dbReference>
<evidence type="ECO:0000256" key="2">
    <source>
        <dbReference type="ARBA" id="ARBA00022539"/>
    </source>
</evidence>
<dbReference type="InterPro" id="IPR007719">
    <property type="entry name" value="PCS_N"/>
</dbReference>
<accession>A0ABR2W1G1</accession>
<dbReference type="PANTHER" id="PTHR33447">
    <property type="entry name" value="GLUTATHIONE GAMMA-GLUTAMYLCYSTEINYLTRANSFERASE"/>
    <property type="match status" value="1"/>
</dbReference>
<evidence type="ECO:0000256" key="5">
    <source>
        <dbReference type="SAM" id="MobiDB-lite"/>
    </source>
</evidence>
<dbReference type="Gene3D" id="3.90.70.30">
    <property type="entry name" value="Phytochelatin synthase, N-terminal domain"/>
    <property type="match status" value="1"/>
</dbReference>
<organism evidence="7 8">
    <name type="scientific">Basidiobolus ranarum</name>
    <dbReference type="NCBI Taxonomy" id="34480"/>
    <lineage>
        <taxon>Eukaryota</taxon>
        <taxon>Fungi</taxon>
        <taxon>Fungi incertae sedis</taxon>
        <taxon>Zoopagomycota</taxon>
        <taxon>Entomophthoromycotina</taxon>
        <taxon>Basidiobolomycetes</taxon>
        <taxon>Basidiobolales</taxon>
        <taxon>Basidiobolaceae</taxon>
        <taxon>Basidiobolus</taxon>
    </lineage>
</organism>
<dbReference type="InterPro" id="IPR040409">
    <property type="entry name" value="PCS-like"/>
</dbReference>
<keyword evidence="8" id="KW-1185">Reference proteome</keyword>
<keyword evidence="3" id="KW-0808">Transferase</keyword>
<gene>
    <name evidence="7" type="ORF">K7432_006686</name>
</gene>
<feature type="domain" description="Peptidase C83" evidence="6">
    <location>
        <begin position="75"/>
        <end position="293"/>
    </location>
</feature>
<dbReference type="SUPFAM" id="SSF54001">
    <property type="entry name" value="Cysteine proteinases"/>
    <property type="match status" value="1"/>
</dbReference>
<feature type="region of interest" description="Disordered" evidence="5">
    <location>
        <begin position="46"/>
        <end position="72"/>
    </location>
</feature>
<dbReference type="Pfam" id="PF05023">
    <property type="entry name" value="Phytochelatin"/>
    <property type="match status" value="1"/>
</dbReference>
<dbReference type="InterPro" id="IPR038765">
    <property type="entry name" value="Papain-like_cys_pep_sf"/>
</dbReference>
<reference evidence="7 8" key="1">
    <citation type="submission" date="2023-04" db="EMBL/GenBank/DDBJ databases">
        <title>Genome of Basidiobolus ranarum AG-B5.</title>
        <authorList>
            <person name="Stajich J.E."/>
            <person name="Carter-House D."/>
            <person name="Gryganskyi A."/>
        </authorList>
    </citation>
    <scope>NUCLEOTIDE SEQUENCE [LARGE SCALE GENOMIC DNA]</scope>
    <source>
        <strain evidence="7 8">AG-B5</strain>
    </source>
</reference>
<keyword evidence="4" id="KW-0479">Metal-binding</keyword>
<comment type="caution">
    <text evidence="7">The sequence shown here is derived from an EMBL/GenBank/DDBJ whole genome shotgun (WGS) entry which is preliminary data.</text>
</comment>
<dbReference type="InterPro" id="IPR038156">
    <property type="entry name" value="PCS_N_sf"/>
</dbReference>
<keyword evidence="2" id="KW-0104">Cadmium</keyword>
<proteinExistence type="predicted"/>
<evidence type="ECO:0000256" key="4">
    <source>
        <dbReference type="ARBA" id="ARBA00022723"/>
    </source>
</evidence>
<evidence type="ECO:0000313" key="7">
    <source>
        <dbReference type="EMBL" id="KAK9716772.1"/>
    </source>
</evidence>
<sequence length="315" mass="35455">MQTFVPTFKRVVPKMNLARQLQLKTKLPLNGLHFFTTFMANNIPQTKSESIPSNEPSNQSQTTSVPTINSVENGVPPNTYYRRMLPSCLTSFTSEEGKKIFKESVFQGYAETYFSLANNFTTQSEPAYCGPSSLAMALNALEIDPSRRRKGKARWYSDELLEGCAPKEEVKRKGITFNQFYCLAESHCDVLAKRGDEVSYEEFVEDVKRVSSSVTEHMVISFSRKTLQQTGDGHFSPLGGYNIERKLALILDVARFKYPCYYVPIDMLYESLKPIDKTTGQSRGYFLLKASEDLKSRNFLGSCGVMCGSTGSCHT</sequence>
<dbReference type="EMBL" id="JASJQH010007180">
    <property type="protein sequence ID" value="KAK9716772.1"/>
    <property type="molecule type" value="Genomic_DNA"/>
</dbReference>
<dbReference type="EC" id="2.3.2.15" evidence="1"/>
<dbReference type="PROSITE" id="PS51443">
    <property type="entry name" value="PCS"/>
    <property type="match status" value="1"/>
</dbReference>
<evidence type="ECO:0000256" key="1">
    <source>
        <dbReference type="ARBA" id="ARBA00012468"/>
    </source>
</evidence>